<evidence type="ECO:0000256" key="7">
    <source>
        <dbReference type="ARBA" id="ARBA00023136"/>
    </source>
</evidence>
<evidence type="ECO:0000259" key="9">
    <source>
        <dbReference type="PROSITE" id="PS50928"/>
    </source>
</evidence>
<keyword evidence="6 8" id="KW-1133">Transmembrane helix</keyword>
<keyword evidence="3 8" id="KW-0813">Transport</keyword>
<keyword evidence="4" id="KW-1003">Cell membrane</keyword>
<comment type="similarity">
    <text evidence="2">Belongs to the binding-protein-dependent transport system permease family. CysTW subfamily.</text>
</comment>
<dbReference type="PANTHER" id="PTHR42929:SF5">
    <property type="entry name" value="ABC TRANSPORTER PERMEASE PROTEIN"/>
    <property type="match status" value="1"/>
</dbReference>
<feature type="transmembrane region" description="Helical" evidence="8">
    <location>
        <begin position="210"/>
        <end position="231"/>
    </location>
</feature>
<feature type="domain" description="ABC transmembrane type-1" evidence="9">
    <location>
        <begin position="206"/>
        <end position="412"/>
    </location>
</feature>
<gene>
    <name evidence="10" type="ORF">ABLV49_07635</name>
</gene>
<dbReference type="RefSeq" id="WP_349281016.1">
    <property type="nucleotide sequence ID" value="NZ_CBCSCU010000023.1"/>
</dbReference>
<feature type="transmembrane region" description="Helical" evidence="8">
    <location>
        <begin position="348"/>
        <end position="369"/>
    </location>
</feature>
<accession>A0AAU7LVN2</accession>
<evidence type="ECO:0000256" key="1">
    <source>
        <dbReference type="ARBA" id="ARBA00004651"/>
    </source>
</evidence>
<organism evidence="10">
    <name type="scientific">Polaromonas hydrogenivorans</name>
    <dbReference type="NCBI Taxonomy" id="335476"/>
    <lineage>
        <taxon>Bacteria</taxon>
        <taxon>Pseudomonadati</taxon>
        <taxon>Pseudomonadota</taxon>
        <taxon>Betaproteobacteria</taxon>
        <taxon>Burkholderiales</taxon>
        <taxon>Comamonadaceae</taxon>
        <taxon>Polaromonas</taxon>
    </lineage>
</organism>
<dbReference type="CDD" id="cd06261">
    <property type="entry name" value="TM_PBP2"/>
    <property type="match status" value="1"/>
</dbReference>
<feature type="transmembrane region" description="Helical" evidence="8">
    <location>
        <begin position="288"/>
        <end position="309"/>
    </location>
</feature>
<protein>
    <submittedName>
        <fullName evidence="10">ABC transporter permease</fullName>
    </submittedName>
</protein>
<feature type="transmembrane region" description="Helical" evidence="8">
    <location>
        <begin position="243"/>
        <end position="267"/>
    </location>
</feature>
<evidence type="ECO:0000256" key="5">
    <source>
        <dbReference type="ARBA" id="ARBA00022692"/>
    </source>
</evidence>
<evidence type="ECO:0000313" key="10">
    <source>
        <dbReference type="EMBL" id="XBP71656.1"/>
    </source>
</evidence>
<dbReference type="EMBL" id="CP157675">
    <property type="protein sequence ID" value="XBP71656.1"/>
    <property type="molecule type" value="Genomic_DNA"/>
</dbReference>
<feature type="transmembrane region" description="Helical" evidence="8">
    <location>
        <begin position="389"/>
        <end position="412"/>
    </location>
</feature>
<dbReference type="Gene3D" id="1.10.3720.10">
    <property type="entry name" value="MetI-like"/>
    <property type="match status" value="1"/>
</dbReference>
<dbReference type="PROSITE" id="PS50928">
    <property type="entry name" value="ABC_TM1"/>
    <property type="match status" value="1"/>
</dbReference>
<sequence>MNATASLPLMPLVADGTTGPALAAQLRRVERRKRLRAIALTLPLLIFLAVTFLVPLGALLVRAVENPEVASTLSRTGEALAGWDREAAPPDAAYAALLADLAAIPETAQAGVLARRLNSEVSGARSLIMGTYRALPLGTNLSPQEAKEKLLAHDARWAELPYWWAIAKNSSRWTPDYLLTSVDLKRDAQGHIVRVGPEEAAFSDILLRTFSISAVVTLMCILLGYPLAYWLSTLNERKANLMMILVLLPFWTSVLVRIAAWIVLLQTNGLVNRFLMFTGLTGEPVPLLFNRLGVIIAMVHILLPFMILPLYSVMKSVPGNYVRAAVSLGSTPLAAFFRVYVPQTYPGVAAGGLLVFITSIGYYVTPALLGGAADQMLSYYVAQYTNVDVNWGMACALGSVLLTTTLILYAVYRRFAKAELSLG</sequence>
<name>A0AAU7LVN2_9BURK</name>
<dbReference type="InterPro" id="IPR000515">
    <property type="entry name" value="MetI-like"/>
</dbReference>
<keyword evidence="5 8" id="KW-0812">Transmembrane</keyword>
<evidence type="ECO:0000256" key="2">
    <source>
        <dbReference type="ARBA" id="ARBA00007069"/>
    </source>
</evidence>
<dbReference type="GO" id="GO:0055085">
    <property type="term" value="P:transmembrane transport"/>
    <property type="evidence" value="ECO:0007669"/>
    <property type="project" value="InterPro"/>
</dbReference>
<evidence type="ECO:0000256" key="4">
    <source>
        <dbReference type="ARBA" id="ARBA00022475"/>
    </source>
</evidence>
<keyword evidence="7 8" id="KW-0472">Membrane</keyword>
<dbReference type="InterPro" id="IPR035906">
    <property type="entry name" value="MetI-like_sf"/>
</dbReference>
<feature type="transmembrane region" description="Helical" evidence="8">
    <location>
        <begin position="39"/>
        <end position="61"/>
    </location>
</feature>
<proteinExistence type="inferred from homology"/>
<dbReference type="PANTHER" id="PTHR42929">
    <property type="entry name" value="INNER MEMBRANE ABC TRANSPORTER PERMEASE PROTEIN YDCU-RELATED-RELATED"/>
    <property type="match status" value="1"/>
</dbReference>
<reference evidence="10" key="1">
    <citation type="submission" date="2024-05" db="EMBL/GenBank/DDBJ databases">
        <authorList>
            <person name="Bunk B."/>
            <person name="Swiderski J."/>
            <person name="Sproer C."/>
            <person name="Thiel V."/>
        </authorList>
    </citation>
    <scope>NUCLEOTIDE SEQUENCE</scope>
    <source>
        <strain evidence="10">DSM 17735</strain>
    </source>
</reference>
<dbReference type="Pfam" id="PF00528">
    <property type="entry name" value="BPD_transp_1"/>
    <property type="match status" value="1"/>
</dbReference>
<dbReference type="AlphaFoldDB" id="A0AAU7LVN2"/>
<dbReference type="GO" id="GO:0005886">
    <property type="term" value="C:plasma membrane"/>
    <property type="evidence" value="ECO:0007669"/>
    <property type="project" value="UniProtKB-SubCell"/>
</dbReference>
<evidence type="ECO:0000256" key="8">
    <source>
        <dbReference type="RuleBase" id="RU363032"/>
    </source>
</evidence>
<dbReference type="SUPFAM" id="SSF161098">
    <property type="entry name" value="MetI-like"/>
    <property type="match status" value="1"/>
</dbReference>
<evidence type="ECO:0000256" key="6">
    <source>
        <dbReference type="ARBA" id="ARBA00022989"/>
    </source>
</evidence>
<evidence type="ECO:0000256" key="3">
    <source>
        <dbReference type="ARBA" id="ARBA00022448"/>
    </source>
</evidence>
<comment type="subcellular location">
    <subcellularLocation>
        <location evidence="1 8">Cell membrane</location>
        <topology evidence="1 8">Multi-pass membrane protein</topology>
    </subcellularLocation>
</comment>